<name>A0ABM7MGR8_9BURK</name>
<dbReference type="EMBL" id="AP024238">
    <property type="protein sequence ID" value="BCO25408.1"/>
    <property type="molecule type" value="Genomic_DNA"/>
</dbReference>
<dbReference type="SUPFAM" id="SSF53850">
    <property type="entry name" value="Periplasmic binding protein-like II"/>
    <property type="match status" value="1"/>
</dbReference>
<keyword evidence="3" id="KW-1185">Reference proteome</keyword>
<accession>A0ABM7MGR8</accession>
<evidence type="ECO:0000313" key="3">
    <source>
        <dbReference type="Proteomes" id="UP000824366"/>
    </source>
</evidence>
<dbReference type="Proteomes" id="UP000824366">
    <property type="component" value="Chromosome"/>
</dbReference>
<feature type="signal peptide" evidence="1">
    <location>
        <begin position="1"/>
        <end position="32"/>
    </location>
</feature>
<evidence type="ECO:0008006" key="4">
    <source>
        <dbReference type="Google" id="ProtNLM"/>
    </source>
</evidence>
<evidence type="ECO:0000313" key="2">
    <source>
        <dbReference type="EMBL" id="BCO25408.1"/>
    </source>
</evidence>
<dbReference type="RefSeq" id="WP_223907003.1">
    <property type="nucleotide sequence ID" value="NZ_AP024238.1"/>
</dbReference>
<reference evidence="2 3" key="1">
    <citation type="journal article" date="2021" name="Microbiol. Spectr.">
        <title>A Single Bacterium Capable of Oxidation and Reduction of Iron at Circumneutral pH.</title>
        <authorList>
            <person name="Kato S."/>
            <person name="Ohkuma M."/>
        </authorList>
    </citation>
    <scope>NUCLEOTIDE SEQUENCE [LARGE SCALE GENOMIC DNA]</scope>
    <source>
        <strain evidence="2 3">MIZ03</strain>
    </source>
</reference>
<proteinExistence type="predicted"/>
<evidence type="ECO:0000256" key="1">
    <source>
        <dbReference type="SAM" id="SignalP"/>
    </source>
</evidence>
<keyword evidence="1" id="KW-0732">Signal</keyword>
<gene>
    <name evidence="2" type="ORF">MIZ03_0268</name>
</gene>
<protein>
    <recommendedName>
        <fullName evidence="4">Extracellular solute-binding protein family 3</fullName>
    </recommendedName>
</protein>
<feature type="chain" id="PRO_5047204333" description="Extracellular solute-binding protein family 3" evidence="1">
    <location>
        <begin position="33"/>
        <end position="267"/>
    </location>
</feature>
<sequence length="267" mass="29487">MPDSPRPTISRFFVVQAARWAVLGLIPCLALAQPPTPATAEIEYAYPSESVWTTRRDAQGEPDNPLLRLAAVLFRKAGVPWHGKGYPAARMFENLRNGTAEFSMLVKAPVLQDCCLVSKLPVASTELRIYSGANAAPVKSREGLVGKRVITILGYSYGGLLKFIEDQKNGVINNVAQTHEAAFAMLERGRADYLIDYTGPSTEVLAVRPNKRLAFEVFERLDVYLVLSKKRPDAVPLMARLEAVAETLNKPEILWTTVHPSRAETPQ</sequence>
<dbReference type="Gene3D" id="3.40.190.10">
    <property type="entry name" value="Periplasmic binding protein-like II"/>
    <property type="match status" value="1"/>
</dbReference>
<organism evidence="2 3">
    <name type="scientific">Rhodoferax lithotrophicus</name>
    <dbReference type="NCBI Taxonomy" id="2798804"/>
    <lineage>
        <taxon>Bacteria</taxon>
        <taxon>Pseudomonadati</taxon>
        <taxon>Pseudomonadota</taxon>
        <taxon>Betaproteobacteria</taxon>
        <taxon>Burkholderiales</taxon>
        <taxon>Comamonadaceae</taxon>
        <taxon>Rhodoferax</taxon>
    </lineage>
</organism>